<name>A0A2A9MEL9_BESBE</name>
<feature type="region of interest" description="Disordered" evidence="1">
    <location>
        <begin position="422"/>
        <end position="455"/>
    </location>
</feature>
<dbReference type="EMBL" id="NWUJ01000007">
    <property type="protein sequence ID" value="PFH34077.1"/>
    <property type="molecule type" value="Genomic_DNA"/>
</dbReference>
<evidence type="ECO:0000313" key="3">
    <source>
        <dbReference type="EMBL" id="PFH34077.1"/>
    </source>
</evidence>
<feature type="signal peptide" evidence="2">
    <location>
        <begin position="1"/>
        <end position="23"/>
    </location>
</feature>
<feature type="region of interest" description="Disordered" evidence="1">
    <location>
        <begin position="366"/>
        <end position="400"/>
    </location>
</feature>
<sequence>MAALRVFLTTCAVAALSVPGGESSFGAHIADVTGARRQQNRPWAPQRGPPLHQGQHRMPHQQPTQGVPAGQPGQPVVVVTSGGTPVLVEMPGHAGANNTIPGSMPSGYNGASSYTTPAPLFVYAGPPFDAGHPGYPAPHAGHPGYPAPDGSHPGYPAPDGSDPGYPAPDGSDPGYPAPHASYPGYPAPHAGHPGYPTPHAGYPGYPAPHAGHPGYPTPHAGYPGYPAPGAGYGGYAPAAPGYPLYPAPNQAVYGLPQQAPYPNTQTLYLGGGERAPGGYDRFYGYLETAPASEHPRDHINATQGRSAHDEAANARNPGHGREHSSVVPPPHSSYVPYYLEGRAAGSNYQQAGGFDIYSFKYPQVQETEEELPTGTPGGATRGDPYLSEAGEAKQASEGSRAKKRVLALLGVAATVAAGAAARKAFAKRSSTEEGSTDHEKSTEMARPPPYADKPPSYAELMEELRGMRN</sequence>
<feature type="compositionally biased region" description="Low complexity" evidence="1">
    <location>
        <begin position="182"/>
        <end position="195"/>
    </location>
</feature>
<accession>A0A2A9MEL9</accession>
<keyword evidence="2" id="KW-0732">Signal</keyword>
<evidence type="ECO:0008006" key="5">
    <source>
        <dbReference type="Google" id="ProtNLM"/>
    </source>
</evidence>
<dbReference type="Proteomes" id="UP000224006">
    <property type="component" value="Unassembled WGS sequence"/>
</dbReference>
<feature type="region of interest" description="Disordered" evidence="1">
    <location>
        <begin position="134"/>
        <end position="195"/>
    </location>
</feature>
<proteinExistence type="predicted"/>
<feature type="compositionally biased region" description="Low complexity" evidence="1">
    <location>
        <begin position="61"/>
        <end position="70"/>
    </location>
</feature>
<reference evidence="3 4" key="1">
    <citation type="submission" date="2017-09" db="EMBL/GenBank/DDBJ databases">
        <title>Genome sequencing of Besnoitia besnoiti strain Bb-Ger1.</title>
        <authorList>
            <person name="Schares G."/>
            <person name="Venepally P."/>
            <person name="Lorenzi H.A."/>
        </authorList>
    </citation>
    <scope>NUCLEOTIDE SEQUENCE [LARGE SCALE GENOMIC DNA]</scope>
    <source>
        <strain evidence="3 4">Bb-Ger1</strain>
    </source>
</reference>
<gene>
    <name evidence="3" type="ORF">BESB_072290</name>
</gene>
<feature type="region of interest" description="Disordered" evidence="1">
    <location>
        <begin position="36"/>
        <end position="70"/>
    </location>
</feature>
<feature type="chain" id="PRO_5013378333" description="Dense granule protein GRA4" evidence="2">
    <location>
        <begin position="24"/>
        <end position="469"/>
    </location>
</feature>
<dbReference type="RefSeq" id="XP_029218086.1">
    <property type="nucleotide sequence ID" value="XM_029365602.1"/>
</dbReference>
<dbReference type="GeneID" id="40312155"/>
<organism evidence="3 4">
    <name type="scientific">Besnoitia besnoiti</name>
    <name type="common">Apicomplexan protozoan</name>
    <dbReference type="NCBI Taxonomy" id="94643"/>
    <lineage>
        <taxon>Eukaryota</taxon>
        <taxon>Sar</taxon>
        <taxon>Alveolata</taxon>
        <taxon>Apicomplexa</taxon>
        <taxon>Conoidasida</taxon>
        <taxon>Coccidia</taxon>
        <taxon>Eucoccidiorida</taxon>
        <taxon>Eimeriorina</taxon>
        <taxon>Sarcocystidae</taxon>
        <taxon>Besnoitia</taxon>
    </lineage>
</organism>
<dbReference type="AlphaFoldDB" id="A0A2A9MEL9"/>
<evidence type="ECO:0000313" key="4">
    <source>
        <dbReference type="Proteomes" id="UP000224006"/>
    </source>
</evidence>
<dbReference type="KEGG" id="bbes:BESB_072290"/>
<feature type="compositionally biased region" description="Low complexity" evidence="1">
    <location>
        <begin position="134"/>
        <end position="148"/>
    </location>
</feature>
<protein>
    <recommendedName>
        <fullName evidence="5">Dense granule protein GRA4</fullName>
    </recommendedName>
</protein>
<evidence type="ECO:0000256" key="1">
    <source>
        <dbReference type="SAM" id="MobiDB-lite"/>
    </source>
</evidence>
<keyword evidence="4" id="KW-1185">Reference proteome</keyword>
<evidence type="ECO:0000256" key="2">
    <source>
        <dbReference type="SAM" id="SignalP"/>
    </source>
</evidence>
<comment type="caution">
    <text evidence="3">The sequence shown here is derived from an EMBL/GenBank/DDBJ whole genome shotgun (WGS) entry which is preliminary data.</text>
</comment>
<dbReference type="VEuPathDB" id="ToxoDB:BESB_072290"/>
<feature type="compositionally biased region" description="Basic and acidic residues" evidence="1">
    <location>
        <begin position="429"/>
        <end position="443"/>
    </location>
</feature>
<feature type="region of interest" description="Disordered" evidence="1">
    <location>
        <begin position="295"/>
        <end position="330"/>
    </location>
</feature>